<dbReference type="PRINTS" id="PR00469">
    <property type="entry name" value="PNDRDTASEII"/>
</dbReference>
<evidence type="ECO:0000259" key="6">
    <source>
        <dbReference type="Pfam" id="PF07992"/>
    </source>
</evidence>
<gene>
    <name evidence="7" type="ORF">GCM10007298_29950</name>
</gene>
<evidence type="ECO:0000256" key="1">
    <source>
        <dbReference type="ARBA" id="ARBA00001974"/>
    </source>
</evidence>
<dbReference type="PRINTS" id="PR00368">
    <property type="entry name" value="FADPNR"/>
</dbReference>
<comment type="cofactor">
    <cofactor evidence="1">
        <name>FAD</name>
        <dbReference type="ChEBI" id="CHEBI:57692"/>
    </cofactor>
</comment>
<keyword evidence="5" id="KW-0560">Oxidoreductase</keyword>
<organism evidence="7 8">
    <name type="scientific">Williamsia phyllosphaerae</name>
    <dbReference type="NCBI Taxonomy" id="885042"/>
    <lineage>
        <taxon>Bacteria</taxon>
        <taxon>Bacillati</taxon>
        <taxon>Actinomycetota</taxon>
        <taxon>Actinomycetes</taxon>
        <taxon>Mycobacteriales</taxon>
        <taxon>Nocardiaceae</taxon>
        <taxon>Williamsia</taxon>
    </lineage>
</organism>
<keyword evidence="4" id="KW-0274">FAD</keyword>
<dbReference type="InterPro" id="IPR051169">
    <property type="entry name" value="NADH-Q_oxidoreductase"/>
</dbReference>
<dbReference type="RefSeq" id="WP_188490769.1">
    <property type="nucleotide sequence ID" value="NZ_BMCS01000002.1"/>
</dbReference>
<proteinExistence type="inferred from homology"/>
<dbReference type="InterPro" id="IPR036188">
    <property type="entry name" value="FAD/NAD-bd_sf"/>
</dbReference>
<feature type="domain" description="FAD/NAD(P)-binding" evidence="6">
    <location>
        <begin position="10"/>
        <end position="290"/>
    </location>
</feature>
<keyword evidence="8" id="KW-1185">Reference proteome</keyword>
<name>A0ABQ1V063_9NOCA</name>
<comment type="similarity">
    <text evidence="2">Belongs to the NADH dehydrogenase family.</text>
</comment>
<dbReference type="InterPro" id="IPR023753">
    <property type="entry name" value="FAD/NAD-binding_dom"/>
</dbReference>
<keyword evidence="3" id="KW-0285">Flavoprotein</keyword>
<dbReference type="SUPFAM" id="SSF51905">
    <property type="entry name" value="FAD/NAD(P)-binding domain"/>
    <property type="match status" value="1"/>
</dbReference>
<comment type="caution">
    <text evidence="7">The sequence shown here is derived from an EMBL/GenBank/DDBJ whole genome shotgun (WGS) entry which is preliminary data.</text>
</comment>
<evidence type="ECO:0000313" key="8">
    <source>
        <dbReference type="Proteomes" id="UP000632454"/>
    </source>
</evidence>
<dbReference type="Gene3D" id="3.50.50.100">
    <property type="match status" value="1"/>
</dbReference>
<dbReference type="PANTHER" id="PTHR42913:SF3">
    <property type="entry name" value="64 KDA MITOCHONDRIAL NADH DEHYDROGENASE (EUROFUNG)"/>
    <property type="match status" value="1"/>
</dbReference>
<accession>A0ABQ1V063</accession>
<evidence type="ECO:0000256" key="4">
    <source>
        <dbReference type="ARBA" id="ARBA00022827"/>
    </source>
</evidence>
<dbReference type="Proteomes" id="UP000632454">
    <property type="component" value="Unassembled WGS sequence"/>
</dbReference>
<sequence>MSARTSDNRHVVVVGGGYAGTMAANRLAATDTAAVTLISPTTEFVERIRLHQLAAGTGVATVGYDTLLHAGIERMTAAVENIDTAAHTVLTSTGDVIGYDRMIYAVGSGAGSAPVPGVAEFAHTVSDLDDASRLAAVLADTPARASVVVVGGGLTGVEVAAELAQARDDLGVTLICGAGVVPSAGIRGGASVTRRLRRLGVDLVEHAPVVEVSDTEVVLADGRVISADITVWTAGFAVPDLATRSGLSTDPIGRLRVDETLVSVDDPHVVGAGDAITVAGRELRMSCQAALPLGAQAANTVRASLDGTAADEVDQGFAAQCISLGRTAGTVVATHRDDRPRPIFVGGRAGAVVKEQVCRMTLRWIAGEGRRGGSYSWTKGPRR</sequence>
<dbReference type="PANTHER" id="PTHR42913">
    <property type="entry name" value="APOPTOSIS-INDUCING FACTOR 1"/>
    <property type="match status" value="1"/>
</dbReference>
<reference evidence="8" key="1">
    <citation type="journal article" date="2019" name="Int. J. Syst. Evol. Microbiol.">
        <title>The Global Catalogue of Microorganisms (GCM) 10K type strain sequencing project: providing services to taxonomists for standard genome sequencing and annotation.</title>
        <authorList>
            <consortium name="The Broad Institute Genomics Platform"/>
            <consortium name="The Broad Institute Genome Sequencing Center for Infectious Disease"/>
            <person name="Wu L."/>
            <person name="Ma J."/>
        </authorList>
    </citation>
    <scope>NUCLEOTIDE SEQUENCE [LARGE SCALE GENOMIC DNA]</scope>
    <source>
        <strain evidence="8">CCM 7855</strain>
    </source>
</reference>
<evidence type="ECO:0000313" key="7">
    <source>
        <dbReference type="EMBL" id="GGF32084.1"/>
    </source>
</evidence>
<dbReference type="Pfam" id="PF07992">
    <property type="entry name" value="Pyr_redox_2"/>
    <property type="match status" value="1"/>
</dbReference>
<evidence type="ECO:0000256" key="5">
    <source>
        <dbReference type="ARBA" id="ARBA00023002"/>
    </source>
</evidence>
<dbReference type="EMBL" id="BMCS01000002">
    <property type="protein sequence ID" value="GGF32084.1"/>
    <property type="molecule type" value="Genomic_DNA"/>
</dbReference>
<protein>
    <submittedName>
        <fullName evidence="7">Dehydrogenase</fullName>
    </submittedName>
</protein>
<evidence type="ECO:0000256" key="2">
    <source>
        <dbReference type="ARBA" id="ARBA00005272"/>
    </source>
</evidence>
<evidence type="ECO:0000256" key="3">
    <source>
        <dbReference type="ARBA" id="ARBA00022630"/>
    </source>
</evidence>